<evidence type="ECO:0000313" key="5">
    <source>
        <dbReference type="EMBL" id="TGY43231.1"/>
    </source>
</evidence>
<dbReference type="CDD" id="cd01392">
    <property type="entry name" value="HTH_LacI"/>
    <property type="match status" value="1"/>
</dbReference>
<keyword evidence="2" id="KW-0238">DNA-binding</keyword>
<keyword evidence="6" id="KW-1185">Reference proteome</keyword>
<dbReference type="GO" id="GO:0000976">
    <property type="term" value="F:transcription cis-regulatory region binding"/>
    <property type="evidence" value="ECO:0007669"/>
    <property type="project" value="TreeGrafter"/>
</dbReference>
<dbReference type="Proteomes" id="UP000306888">
    <property type="component" value="Unassembled WGS sequence"/>
</dbReference>
<evidence type="ECO:0000313" key="6">
    <source>
        <dbReference type="Proteomes" id="UP000306888"/>
    </source>
</evidence>
<proteinExistence type="predicted"/>
<dbReference type="PROSITE" id="PS50932">
    <property type="entry name" value="HTH_LACI_2"/>
    <property type="match status" value="1"/>
</dbReference>
<dbReference type="SUPFAM" id="SSF47413">
    <property type="entry name" value="lambda repressor-like DNA-binding domains"/>
    <property type="match status" value="1"/>
</dbReference>
<dbReference type="InterPro" id="IPR000843">
    <property type="entry name" value="HTH_LacI"/>
</dbReference>
<dbReference type="PANTHER" id="PTHR30146">
    <property type="entry name" value="LACI-RELATED TRANSCRIPTIONAL REPRESSOR"/>
    <property type="match status" value="1"/>
</dbReference>
<dbReference type="RefSeq" id="WP_136003292.1">
    <property type="nucleotide sequence ID" value="NZ_SRYR01000001.1"/>
</dbReference>
<dbReference type="InterPro" id="IPR010982">
    <property type="entry name" value="Lambda_DNA-bd_dom_sf"/>
</dbReference>
<keyword evidence="3" id="KW-0804">Transcription</keyword>
<dbReference type="GO" id="GO:0003700">
    <property type="term" value="F:DNA-binding transcription factor activity"/>
    <property type="evidence" value="ECO:0007669"/>
    <property type="project" value="TreeGrafter"/>
</dbReference>
<dbReference type="InterPro" id="IPR046335">
    <property type="entry name" value="LacI/GalR-like_sensor"/>
</dbReference>
<dbReference type="Pfam" id="PF13377">
    <property type="entry name" value="Peripla_BP_3"/>
    <property type="match status" value="1"/>
</dbReference>
<comment type="caution">
    <text evidence="5">The sequence shown here is derived from an EMBL/GenBank/DDBJ whole genome shotgun (WGS) entry which is preliminary data.</text>
</comment>
<evidence type="ECO:0000256" key="2">
    <source>
        <dbReference type="ARBA" id="ARBA00023125"/>
    </source>
</evidence>
<evidence type="ECO:0000259" key="4">
    <source>
        <dbReference type="PROSITE" id="PS50932"/>
    </source>
</evidence>
<protein>
    <submittedName>
        <fullName evidence="5">LacI family transcriptional regulator</fullName>
    </submittedName>
</protein>
<dbReference type="InterPro" id="IPR028082">
    <property type="entry name" value="Peripla_BP_I"/>
</dbReference>
<dbReference type="Gene3D" id="3.40.50.2300">
    <property type="match status" value="2"/>
</dbReference>
<organism evidence="5 6">
    <name type="scientific">Clostridium sartagoforme</name>
    <dbReference type="NCBI Taxonomy" id="84031"/>
    <lineage>
        <taxon>Bacteria</taxon>
        <taxon>Bacillati</taxon>
        <taxon>Bacillota</taxon>
        <taxon>Clostridia</taxon>
        <taxon>Eubacteriales</taxon>
        <taxon>Clostridiaceae</taxon>
        <taxon>Clostridium</taxon>
    </lineage>
</organism>
<evidence type="ECO:0000256" key="1">
    <source>
        <dbReference type="ARBA" id="ARBA00023015"/>
    </source>
</evidence>
<feature type="domain" description="HTH lacI-type" evidence="4">
    <location>
        <begin position="6"/>
        <end position="50"/>
    </location>
</feature>
<dbReference type="EMBL" id="SRYR01000001">
    <property type="protein sequence ID" value="TGY43231.1"/>
    <property type="molecule type" value="Genomic_DNA"/>
</dbReference>
<dbReference type="SMART" id="SM00354">
    <property type="entry name" value="HTH_LACI"/>
    <property type="match status" value="1"/>
</dbReference>
<dbReference type="Gene3D" id="1.10.260.40">
    <property type="entry name" value="lambda repressor-like DNA-binding domains"/>
    <property type="match status" value="1"/>
</dbReference>
<dbReference type="PANTHER" id="PTHR30146:SF154">
    <property type="entry name" value="TRANSCRIPTION REGULATOR, MEMBER OF GALR FAMILY"/>
    <property type="match status" value="1"/>
</dbReference>
<gene>
    <name evidence="5" type="ORF">E5347_00005</name>
</gene>
<evidence type="ECO:0000256" key="3">
    <source>
        <dbReference type="ARBA" id="ARBA00023163"/>
    </source>
</evidence>
<sequence>MQNKKVTVQDIADMLNLSRNTVSKALNNTGTISESTKTKVIQKAIEMGYKQFSHLNTLINSEIPIENKIPIGNKEIALFTCNMPNSSHFGANLLSGFEKTISNLGFRLSMHLIRDTDVDSLSLPINFNPESVDGIICIEMFNHEYNKLICNLNLPTLFIDSSVNNDDSELNADILLMENYHSVYKLTKTLLKNDITDIGFIGDINHCASFNERWKGYSTALSDSGIDIDFQKSILENDKSFLTSSKLLKDKLSLMSHLPQAFICANDFIAIYLIKVLKELSLSVPDDILVCGFDDSAESKIIEPKLTTVNIPSYEMGKFAANLLLSRIENPLIPFRTMHVKTSIIFRGSTGNVNM</sequence>
<dbReference type="SUPFAM" id="SSF53822">
    <property type="entry name" value="Periplasmic binding protein-like I"/>
    <property type="match status" value="1"/>
</dbReference>
<keyword evidence="1" id="KW-0805">Transcription regulation</keyword>
<name>A0A4S2DQA4_9CLOT</name>
<reference evidence="5 6" key="1">
    <citation type="submission" date="2019-04" db="EMBL/GenBank/DDBJ databases">
        <title>Microbes associate with the intestines of laboratory mice.</title>
        <authorList>
            <person name="Navarre W."/>
            <person name="Wong E."/>
            <person name="Huang K."/>
            <person name="Tropini C."/>
            <person name="Ng K."/>
            <person name="Yu B."/>
        </authorList>
    </citation>
    <scope>NUCLEOTIDE SEQUENCE [LARGE SCALE GENOMIC DNA]</scope>
    <source>
        <strain evidence="5 6">NM50_B9-20</strain>
    </source>
</reference>
<accession>A0A4S2DQA4</accession>
<dbReference type="OrthoDB" id="2026446at2"/>
<dbReference type="AlphaFoldDB" id="A0A4S2DQA4"/>
<dbReference type="Pfam" id="PF00356">
    <property type="entry name" value="LacI"/>
    <property type="match status" value="1"/>
</dbReference>